<comment type="subcellular location">
    <subcellularLocation>
        <location evidence="1">Endoplasmic reticulum membrane</location>
        <topology evidence="1">Single-pass type II membrane protein</topology>
    </subcellularLocation>
</comment>
<comment type="function">
    <text evidence="9">Essential component of the signal peptidase complex (SPC) which catalyzes the cleavage of N-terminal signal sequences from nascent proteins as they are translocated into the lumen of the endoplasmic reticulum. Essential for the SPC catalytic activity, possibly by stabilizing and positioning the active center of the complex close to the lumenal surface.</text>
</comment>
<evidence type="ECO:0000256" key="11">
    <source>
        <dbReference type="SAM" id="Phobius"/>
    </source>
</evidence>
<proteinExistence type="inferred from homology"/>
<dbReference type="OrthoDB" id="10261524at2759"/>
<keyword evidence="4 10" id="KW-0256">Endoplasmic reticulum</keyword>
<keyword evidence="7 10" id="KW-0472">Membrane</keyword>
<evidence type="ECO:0000256" key="2">
    <source>
        <dbReference type="ARBA" id="ARBA00009289"/>
    </source>
</evidence>
<evidence type="ECO:0000313" key="12">
    <source>
        <dbReference type="EMBL" id="PBC31332.1"/>
    </source>
</evidence>
<comment type="similarity">
    <text evidence="2 10">Belongs to the SPCS3 family.</text>
</comment>
<protein>
    <recommendedName>
        <fullName evidence="8 10">Signal peptidase complex subunit 3</fullName>
    </recommendedName>
</protein>
<evidence type="ECO:0000313" key="13">
    <source>
        <dbReference type="Proteomes" id="UP000242457"/>
    </source>
</evidence>
<evidence type="ECO:0000256" key="1">
    <source>
        <dbReference type="ARBA" id="ARBA00004648"/>
    </source>
</evidence>
<evidence type="ECO:0000256" key="5">
    <source>
        <dbReference type="ARBA" id="ARBA00022968"/>
    </source>
</evidence>
<organism evidence="12 13">
    <name type="scientific">Apis cerana cerana</name>
    <name type="common">Oriental honeybee</name>
    <dbReference type="NCBI Taxonomy" id="94128"/>
    <lineage>
        <taxon>Eukaryota</taxon>
        <taxon>Metazoa</taxon>
        <taxon>Ecdysozoa</taxon>
        <taxon>Arthropoda</taxon>
        <taxon>Hexapoda</taxon>
        <taxon>Insecta</taxon>
        <taxon>Pterygota</taxon>
        <taxon>Neoptera</taxon>
        <taxon>Endopterygota</taxon>
        <taxon>Hymenoptera</taxon>
        <taxon>Apocrita</taxon>
        <taxon>Aculeata</taxon>
        <taxon>Apoidea</taxon>
        <taxon>Anthophila</taxon>
        <taxon>Apidae</taxon>
        <taxon>Apis</taxon>
    </lineage>
</organism>
<evidence type="ECO:0000256" key="4">
    <source>
        <dbReference type="ARBA" id="ARBA00022824"/>
    </source>
</evidence>
<reference evidence="12 13" key="1">
    <citation type="submission" date="2014-07" db="EMBL/GenBank/DDBJ databases">
        <title>Genomic and transcriptomic analysis on Apis cerana provide comprehensive insights into honey bee biology.</title>
        <authorList>
            <person name="Diao Q."/>
            <person name="Sun L."/>
            <person name="Zheng H."/>
            <person name="Zheng H."/>
            <person name="Xu S."/>
            <person name="Wang S."/>
            <person name="Zeng Z."/>
            <person name="Hu F."/>
            <person name="Su S."/>
            <person name="Wu J."/>
        </authorList>
    </citation>
    <scope>NUCLEOTIDE SEQUENCE [LARGE SCALE GENOMIC DNA]</scope>
    <source>
        <tissue evidence="12">Pupae without intestine</tissue>
    </source>
</reference>
<evidence type="ECO:0000256" key="3">
    <source>
        <dbReference type="ARBA" id="ARBA00022692"/>
    </source>
</evidence>
<dbReference type="PANTHER" id="PTHR12804:SF0">
    <property type="entry name" value="SIGNAL PEPTIDASE COMPLEX SUBUNIT 3"/>
    <property type="match status" value="1"/>
</dbReference>
<evidence type="ECO:0000256" key="10">
    <source>
        <dbReference type="PIRNR" id="PIRNR016089"/>
    </source>
</evidence>
<keyword evidence="6 11" id="KW-1133">Transmembrane helix</keyword>
<dbReference type="STRING" id="94128.A0A2A3EJ88"/>
<dbReference type="Pfam" id="PF04573">
    <property type="entry name" value="SPC22"/>
    <property type="match status" value="1"/>
</dbReference>
<keyword evidence="5" id="KW-0735">Signal-anchor</keyword>
<dbReference type="GO" id="GO:0005787">
    <property type="term" value="C:signal peptidase complex"/>
    <property type="evidence" value="ECO:0007669"/>
    <property type="project" value="UniProtKB-UniRule"/>
</dbReference>
<dbReference type="AlphaFoldDB" id="A0A2A3EJ88"/>
<dbReference type="PANTHER" id="PTHR12804">
    <property type="entry name" value="MICROSOMAL SIGNAL PEPTIDASE 23 KD SUBUNIT SPC22/23"/>
    <property type="match status" value="1"/>
</dbReference>
<keyword evidence="13" id="KW-1185">Reference proteome</keyword>
<evidence type="ECO:0000256" key="8">
    <source>
        <dbReference type="ARBA" id="ARBA00029556"/>
    </source>
</evidence>
<dbReference type="InterPro" id="IPR007653">
    <property type="entry name" value="SPC3"/>
</dbReference>
<name>A0A2A3EJ88_APICC</name>
<dbReference type="GO" id="GO:0045047">
    <property type="term" value="P:protein targeting to ER"/>
    <property type="evidence" value="ECO:0007669"/>
    <property type="project" value="TreeGrafter"/>
</dbReference>
<dbReference type="EMBL" id="KZ288238">
    <property type="protein sequence ID" value="PBC31332.1"/>
    <property type="molecule type" value="Genomic_DNA"/>
</dbReference>
<keyword evidence="3 11" id="KW-0812">Transmembrane</keyword>
<gene>
    <name evidence="12" type="ORF">APICC_02442</name>
</gene>
<dbReference type="PROSITE" id="PS51257">
    <property type="entry name" value="PROKAR_LIPOPROTEIN"/>
    <property type="match status" value="1"/>
</dbReference>
<evidence type="ECO:0000256" key="9">
    <source>
        <dbReference type="ARBA" id="ARBA00046080"/>
    </source>
</evidence>
<evidence type="ECO:0000256" key="6">
    <source>
        <dbReference type="ARBA" id="ARBA00022989"/>
    </source>
</evidence>
<dbReference type="Proteomes" id="UP000242457">
    <property type="component" value="Unassembled WGS sequence"/>
</dbReference>
<dbReference type="GO" id="GO:0006465">
    <property type="term" value="P:signal peptide processing"/>
    <property type="evidence" value="ECO:0007669"/>
    <property type="project" value="UniProtKB-UniRule"/>
</dbReference>
<feature type="transmembrane region" description="Helical" evidence="11">
    <location>
        <begin position="12"/>
        <end position="33"/>
    </location>
</feature>
<accession>A0A2A3EJ88</accession>
<sequence length="122" mass="13669">MHTAFMRGNAILAYTLSVSACLTFCCFLSTVFIDYRANATLNTVKVVLWDKIVLRGDNAVLDFKNMNTKYYFWDDGNGLRGNKNVTLILSWNIIPNAGLLPSVNAFGSHTFAFPSEYTSLRV</sequence>
<dbReference type="PIRSF" id="PIRSF016089">
    <property type="entry name" value="SPC22"/>
    <property type="match status" value="1"/>
</dbReference>
<evidence type="ECO:0000256" key="7">
    <source>
        <dbReference type="ARBA" id="ARBA00023136"/>
    </source>
</evidence>